<dbReference type="PANTHER" id="PTHR24173:SF74">
    <property type="entry name" value="ANKYRIN REPEAT DOMAIN-CONTAINING PROTEIN 16"/>
    <property type="match status" value="1"/>
</dbReference>
<evidence type="ECO:0000256" key="2">
    <source>
        <dbReference type="ARBA" id="ARBA00023043"/>
    </source>
</evidence>
<feature type="region of interest" description="Disordered" evidence="4">
    <location>
        <begin position="522"/>
        <end position="568"/>
    </location>
</feature>
<evidence type="ECO:0000256" key="4">
    <source>
        <dbReference type="SAM" id="MobiDB-lite"/>
    </source>
</evidence>
<organism evidence="5 6">
    <name type="scientific">Phytophthora oleae</name>
    <dbReference type="NCBI Taxonomy" id="2107226"/>
    <lineage>
        <taxon>Eukaryota</taxon>
        <taxon>Sar</taxon>
        <taxon>Stramenopiles</taxon>
        <taxon>Oomycota</taxon>
        <taxon>Peronosporomycetes</taxon>
        <taxon>Peronosporales</taxon>
        <taxon>Peronosporaceae</taxon>
        <taxon>Phytophthora</taxon>
    </lineage>
</organism>
<keyword evidence="6" id="KW-1185">Reference proteome</keyword>
<proteinExistence type="predicted"/>
<dbReference type="SUPFAM" id="SSF48403">
    <property type="entry name" value="Ankyrin repeat"/>
    <property type="match status" value="1"/>
</dbReference>
<dbReference type="PROSITE" id="PS50297">
    <property type="entry name" value="ANK_REP_REGION"/>
    <property type="match status" value="1"/>
</dbReference>
<dbReference type="PANTHER" id="PTHR24173">
    <property type="entry name" value="ANKYRIN REPEAT CONTAINING"/>
    <property type="match status" value="1"/>
</dbReference>
<name>A0ABD3FTB9_9STRA</name>
<evidence type="ECO:0000313" key="6">
    <source>
        <dbReference type="Proteomes" id="UP001632037"/>
    </source>
</evidence>
<feature type="compositionally biased region" description="Low complexity" evidence="4">
    <location>
        <begin position="254"/>
        <end position="263"/>
    </location>
</feature>
<keyword evidence="2 3" id="KW-0040">ANK repeat</keyword>
<protein>
    <submittedName>
        <fullName evidence="5">Uncharacterized protein</fullName>
    </submittedName>
</protein>
<dbReference type="Proteomes" id="UP001632037">
    <property type="component" value="Unassembled WGS sequence"/>
</dbReference>
<evidence type="ECO:0000313" key="5">
    <source>
        <dbReference type="EMBL" id="KAL3668960.1"/>
    </source>
</evidence>
<dbReference type="PROSITE" id="PS50088">
    <property type="entry name" value="ANK_REPEAT"/>
    <property type="match status" value="1"/>
</dbReference>
<dbReference type="Gene3D" id="1.25.40.20">
    <property type="entry name" value="Ankyrin repeat-containing domain"/>
    <property type="match status" value="1"/>
</dbReference>
<dbReference type="InterPro" id="IPR002110">
    <property type="entry name" value="Ankyrin_rpt"/>
</dbReference>
<dbReference type="EMBL" id="JBIMZQ010000010">
    <property type="protein sequence ID" value="KAL3668960.1"/>
    <property type="molecule type" value="Genomic_DNA"/>
</dbReference>
<reference evidence="5 6" key="1">
    <citation type="submission" date="2024-09" db="EMBL/GenBank/DDBJ databases">
        <title>Genome sequencing and assembly of Phytophthora oleae, isolate VK10A, causative agent of rot of olive drupes.</title>
        <authorList>
            <person name="Conti Taguali S."/>
            <person name="Riolo M."/>
            <person name="La Spada F."/>
            <person name="Cacciola S.O."/>
            <person name="Dionisio G."/>
        </authorList>
    </citation>
    <scope>NUCLEOTIDE SEQUENCE [LARGE SCALE GENOMIC DNA]</scope>
    <source>
        <strain evidence="5 6">VK10A</strain>
    </source>
</reference>
<feature type="compositionally biased region" description="Basic and acidic residues" evidence="4">
    <location>
        <begin position="230"/>
        <end position="252"/>
    </location>
</feature>
<gene>
    <name evidence="5" type="ORF">V7S43_006248</name>
</gene>
<keyword evidence="1" id="KW-0677">Repeat</keyword>
<feature type="compositionally biased region" description="Basic and acidic residues" evidence="4">
    <location>
        <begin position="549"/>
        <end position="559"/>
    </location>
</feature>
<feature type="region of interest" description="Disordered" evidence="4">
    <location>
        <begin position="155"/>
        <end position="273"/>
    </location>
</feature>
<dbReference type="InterPro" id="IPR036770">
    <property type="entry name" value="Ankyrin_rpt-contain_sf"/>
</dbReference>
<comment type="caution">
    <text evidence="5">The sequence shown here is derived from an EMBL/GenBank/DDBJ whole genome shotgun (WGS) entry which is preliminary data.</text>
</comment>
<feature type="compositionally biased region" description="Polar residues" evidence="4">
    <location>
        <begin position="185"/>
        <end position="203"/>
    </location>
</feature>
<dbReference type="Pfam" id="PF12796">
    <property type="entry name" value="Ank_2"/>
    <property type="match status" value="1"/>
</dbReference>
<accession>A0ABD3FTB9</accession>
<evidence type="ECO:0000256" key="1">
    <source>
        <dbReference type="ARBA" id="ARBA00022737"/>
    </source>
</evidence>
<dbReference type="SMART" id="SM00248">
    <property type="entry name" value="ANK"/>
    <property type="match status" value="2"/>
</dbReference>
<dbReference type="AlphaFoldDB" id="A0ABD3FTB9"/>
<sequence>MYPCCETTVCCAGMDEDYGGVQEAEENGVSAYAYSGDDDANYANYYQQQRDYYQQEGYEGYYYQQEGGQEGTEQYSYDPNYTSPEGQDYSYYAAGQDGVEQGAYATETPEGQQMYLDQLAVEQTTGYYYDDQGNLIEYAGAESPTNVFKQEAYWGQDNNNLPDTEDITSGEWEGTPHESEGFGLTESTPQGPTTMESVSTPEGNSARKNKKEGKNDRATSPSRKKKTKKERVAQRQALLEKEEEERLKKEETAEAASTNNNASGDGSAAKTTKVSQKKVGFVERGKVKFQMKLRIAKAIKRDRVPVQIRILPTTRKHLTPMDKYFGSKSVECVLSDIFWASIKGDIKRVKHLIEVEGESPIDSKLDPWNLHQTPLHWAAKGGSVHVINYLLSAGASPRCLDENGSLPLHLSCWAGHVDASIVLLRASDVKDLYVQDYDGAMCPLDWANVRGHIKLLKAIEKHQDSLWLPKFVDDLIRGIVRYKIKIFKDTPKKIPSAEAKDQEATVVDQEATVADLTSKGIYQPDGESVEIPTIPTCDSSTKKSLLKRSKTDQKLEKTNKAASSKSVG</sequence>
<evidence type="ECO:0000256" key="3">
    <source>
        <dbReference type="PROSITE-ProRule" id="PRU00023"/>
    </source>
</evidence>
<feature type="repeat" description="ANK" evidence="3">
    <location>
        <begin position="370"/>
        <end position="402"/>
    </location>
</feature>